<dbReference type="InterPro" id="IPR014718">
    <property type="entry name" value="GH-type_carb-bd"/>
</dbReference>
<evidence type="ECO:0000256" key="10">
    <source>
        <dbReference type="RuleBase" id="RU361154"/>
    </source>
</evidence>
<dbReference type="SUPFAM" id="SSF51445">
    <property type="entry name" value="(Trans)glycosidases"/>
    <property type="match status" value="1"/>
</dbReference>
<dbReference type="PROSITE" id="PS00608">
    <property type="entry name" value="GLYCOSYL_HYDROL_F2_2"/>
    <property type="match status" value="1"/>
</dbReference>
<organism evidence="12 13">
    <name type="scientific">Alginatibacterium sediminis</name>
    <dbReference type="NCBI Taxonomy" id="2164068"/>
    <lineage>
        <taxon>Bacteria</taxon>
        <taxon>Pseudomonadati</taxon>
        <taxon>Pseudomonadota</taxon>
        <taxon>Gammaproteobacteria</taxon>
        <taxon>Alteromonadales</taxon>
        <taxon>Alteromonadaceae</taxon>
        <taxon>Alginatibacterium</taxon>
    </lineage>
</organism>
<evidence type="ECO:0000256" key="9">
    <source>
        <dbReference type="ARBA" id="ARBA00032230"/>
    </source>
</evidence>
<protein>
    <recommendedName>
        <fullName evidence="5 10">Beta-galactosidase</fullName>
        <ecNumber evidence="4 10">3.2.1.23</ecNumber>
    </recommendedName>
    <alternativeName>
        <fullName evidence="9 10">Lactase</fullName>
    </alternativeName>
</protein>
<evidence type="ECO:0000313" key="13">
    <source>
        <dbReference type="Proteomes" id="UP000286482"/>
    </source>
</evidence>
<dbReference type="InterPro" id="IPR008979">
    <property type="entry name" value="Galactose-bd-like_sf"/>
</dbReference>
<accession>A0A420EBE1</accession>
<name>A0A420EBE1_9ALTE</name>
<feature type="domain" description="Beta galactosidase small chain/" evidence="11">
    <location>
        <begin position="765"/>
        <end position="1043"/>
    </location>
</feature>
<dbReference type="InterPro" id="IPR023230">
    <property type="entry name" value="Glyco_hydro_2_CS"/>
</dbReference>
<dbReference type="InterPro" id="IPR017853">
    <property type="entry name" value="GH"/>
</dbReference>
<comment type="catalytic activity">
    <reaction evidence="1 10">
        <text>Hydrolysis of terminal non-reducing beta-D-galactose residues in beta-D-galactosides.</text>
        <dbReference type="EC" id="3.2.1.23"/>
    </reaction>
</comment>
<dbReference type="Pfam" id="PF02836">
    <property type="entry name" value="Glyco_hydro_2_C"/>
    <property type="match status" value="1"/>
</dbReference>
<keyword evidence="6 10" id="KW-0378">Hydrolase</keyword>
<comment type="cofactor">
    <cofactor evidence="2">
        <name>Na(+)</name>
        <dbReference type="ChEBI" id="CHEBI:29101"/>
    </cofactor>
</comment>
<evidence type="ECO:0000256" key="4">
    <source>
        <dbReference type="ARBA" id="ARBA00012756"/>
    </source>
</evidence>
<reference evidence="12 13" key="1">
    <citation type="submission" date="2018-09" db="EMBL/GenBank/DDBJ databases">
        <authorList>
            <person name="Wang Z."/>
        </authorList>
    </citation>
    <scope>NUCLEOTIDE SEQUENCE [LARGE SCALE GENOMIC DNA]</scope>
    <source>
        <strain evidence="12 13">ALS 81</strain>
    </source>
</reference>
<dbReference type="Gene3D" id="2.60.120.260">
    <property type="entry name" value="Galactose-binding domain-like"/>
    <property type="match status" value="1"/>
</dbReference>
<dbReference type="Gene3D" id="3.20.20.80">
    <property type="entry name" value="Glycosidases"/>
    <property type="match status" value="1"/>
</dbReference>
<dbReference type="InterPro" id="IPR006104">
    <property type="entry name" value="Glyco_hydro_2_N"/>
</dbReference>
<sequence length="1045" mass="119558">MAHFLNHLAKPWQSPELPAINKLCPRATLYPYDSVEKALARDREASPWFESLDGQWKFKLYDSPEQVPESDFSIDCDDAHWRVLTVPGNWTMQDVGDKPQYTNVQMPFVLNPPMVPEHNPSGVYRCQFELQQGWDKRRTVIHFGGVESAFYVYVNGEQAGFAKDSRTPAEFDITNLLQSGTNHIAVLVIRWSDGTYLEDQDHWFMAGIHREVYLYSTDSAYIQDLFAKAGLDDDYQNGHLNVKLKVENCIGDQRKFNVDVTLYNAQGLRVLDKPRAKQCFGIPITHTSAEQLKPLDHNVRLNFDVSRPLQWSSETPNLYTLLVTLRDEQGVLVESVSTRIGFRRVEIRDKQLLVNNKAVMIKGVNRHDHDPQTGKTVSRATMIKDIELLKQFNFNAVRTAHYPNDVQWYDLCDEYGIYLVDEANIECHDYYDQLCRDTRWLPSFIDRVTRMVHRDKNHPSIIMWSLGNESGYGANHDAVAGWIRGFDDSRVLHYEGATRLEYGQAESSMEPGRGSLATDVYCPMYPTIEQMIEWVSSVDDPRPYISCEYSHAMGNSNGSLKDYWHAFENYHGLQGGFIWDWVDQGLNAVDENGQTYWAYGGDFGESIHDFDFCINGLIWPDRTPHPAMYEFKKLAQPVAITLSSWKERQFSIHNKHDFIDLEGIEAQWSLFKNGQLLAKEVVSGLKAAPGETAVLSISLPELNQDSQIEYHLNWEFRYKQAQPWCCAGHIIASEQFSLPAATVQLQQSSSYAKAVQVIDSEDRLVLRFGDCEASFSRSTHCFMALSCNELPILDSALQLNLWRATTDNDGIRGWDGQDDKPMGLWQAAGLDNLQLKSSSLKLYQADVGQASVEVHHVWVGRDPNKEAIHIQRYQFLDNGELEIQNLIDIDQRLPSLARVGIRFNTGPHFENLQWFGRGPFENYRDRDAAAFVGLYQSSVDAQFVPYILPQENGNKTDVRWFSLDNGLSRLSIRGDYAMEFGVSHFSSQELYQKRHVHELIANDQTIISIDYQQRGVGTGSCGPQTRDEYTVEPDAYQFKVYLKAE</sequence>
<dbReference type="SMART" id="SM01038">
    <property type="entry name" value="Bgal_small_N"/>
    <property type="match status" value="1"/>
</dbReference>
<dbReference type="InterPro" id="IPR006101">
    <property type="entry name" value="Glyco_hydro_2"/>
</dbReference>
<keyword evidence="13" id="KW-1185">Reference proteome</keyword>
<dbReference type="Gene3D" id="2.60.40.10">
    <property type="entry name" value="Immunoglobulins"/>
    <property type="match status" value="2"/>
</dbReference>
<evidence type="ECO:0000256" key="1">
    <source>
        <dbReference type="ARBA" id="ARBA00001412"/>
    </source>
</evidence>
<dbReference type="InterPro" id="IPR036156">
    <property type="entry name" value="Beta-gal/glucu_dom_sf"/>
</dbReference>
<gene>
    <name evidence="12" type="ORF">DBZ36_12170</name>
</gene>
<dbReference type="Pfam" id="PF16353">
    <property type="entry name" value="LacZ_4"/>
    <property type="match status" value="1"/>
</dbReference>
<dbReference type="Pfam" id="PF00703">
    <property type="entry name" value="Glyco_hydro_2"/>
    <property type="match status" value="1"/>
</dbReference>
<dbReference type="Proteomes" id="UP000286482">
    <property type="component" value="Unassembled WGS sequence"/>
</dbReference>
<evidence type="ECO:0000256" key="3">
    <source>
        <dbReference type="ARBA" id="ARBA00007401"/>
    </source>
</evidence>
<dbReference type="SUPFAM" id="SSF49303">
    <property type="entry name" value="beta-Galactosidase/glucuronidase domain"/>
    <property type="match status" value="2"/>
</dbReference>
<dbReference type="OrthoDB" id="9758603at2"/>
<keyword evidence="8 10" id="KW-0326">Glycosidase</keyword>
<evidence type="ECO:0000256" key="2">
    <source>
        <dbReference type="ARBA" id="ARBA00001959"/>
    </source>
</evidence>
<evidence type="ECO:0000256" key="7">
    <source>
        <dbReference type="ARBA" id="ARBA00023053"/>
    </source>
</evidence>
<dbReference type="InterPro" id="IPR006102">
    <property type="entry name" value="Ig-like_GH2"/>
</dbReference>
<dbReference type="EMBL" id="RAQO01000006">
    <property type="protein sequence ID" value="RKF17996.1"/>
    <property type="molecule type" value="Genomic_DNA"/>
</dbReference>
<comment type="caution">
    <text evidence="12">The sequence shown here is derived from an EMBL/GenBank/DDBJ whole genome shotgun (WGS) entry which is preliminary data.</text>
</comment>
<dbReference type="InterPro" id="IPR006103">
    <property type="entry name" value="Glyco_hydro_2_cat"/>
</dbReference>
<dbReference type="Pfam" id="PF02837">
    <property type="entry name" value="Glyco_hydro_2_N"/>
    <property type="match status" value="1"/>
</dbReference>
<dbReference type="SUPFAM" id="SSF49785">
    <property type="entry name" value="Galactose-binding domain-like"/>
    <property type="match status" value="1"/>
</dbReference>
<evidence type="ECO:0000256" key="5">
    <source>
        <dbReference type="ARBA" id="ARBA00013303"/>
    </source>
</evidence>
<dbReference type="GO" id="GO:0030246">
    <property type="term" value="F:carbohydrate binding"/>
    <property type="evidence" value="ECO:0007669"/>
    <property type="project" value="InterPro"/>
</dbReference>
<dbReference type="InterPro" id="IPR013783">
    <property type="entry name" value="Ig-like_fold"/>
</dbReference>
<dbReference type="PANTHER" id="PTHR46323:SF2">
    <property type="entry name" value="BETA-GALACTOSIDASE"/>
    <property type="match status" value="1"/>
</dbReference>
<proteinExistence type="inferred from homology"/>
<dbReference type="InterPro" id="IPR032312">
    <property type="entry name" value="LacZ_4"/>
</dbReference>
<dbReference type="InterPro" id="IPR023232">
    <property type="entry name" value="Glyco_hydro_2_AS"/>
</dbReference>
<evidence type="ECO:0000256" key="8">
    <source>
        <dbReference type="ARBA" id="ARBA00023295"/>
    </source>
</evidence>
<dbReference type="GO" id="GO:0004565">
    <property type="term" value="F:beta-galactosidase activity"/>
    <property type="evidence" value="ECO:0007669"/>
    <property type="project" value="UniProtKB-EC"/>
</dbReference>
<dbReference type="PANTHER" id="PTHR46323">
    <property type="entry name" value="BETA-GALACTOSIDASE"/>
    <property type="match status" value="1"/>
</dbReference>
<dbReference type="InterPro" id="IPR050347">
    <property type="entry name" value="Bact_Beta-galactosidase"/>
</dbReference>
<evidence type="ECO:0000256" key="6">
    <source>
        <dbReference type="ARBA" id="ARBA00022801"/>
    </source>
</evidence>
<comment type="similarity">
    <text evidence="3 10">Belongs to the glycosyl hydrolase 2 family.</text>
</comment>
<dbReference type="EC" id="3.2.1.23" evidence="4 10"/>
<dbReference type="Pfam" id="PF02929">
    <property type="entry name" value="Bgal_small_N"/>
    <property type="match status" value="1"/>
</dbReference>
<dbReference type="FunFam" id="3.20.20.80:FF:000018">
    <property type="entry name" value="Beta-galactosidase"/>
    <property type="match status" value="1"/>
</dbReference>
<dbReference type="PRINTS" id="PR00132">
    <property type="entry name" value="GLHYDRLASE2"/>
</dbReference>
<keyword evidence="7" id="KW-0915">Sodium</keyword>
<dbReference type="PROSITE" id="PS00719">
    <property type="entry name" value="GLYCOSYL_HYDROL_F2_1"/>
    <property type="match status" value="1"/>
</dbReference>
<dbReference type="AlphaFoldDB" id="A0A420EBE1"/>
<dbReference type="RefSeq" id="WP_120355222.1">
    <property type="nucleotide sequence ID" value="NZ_RAQO01000006.1"/>
</dbReference>
<dbReference type="SUPFAM" id="SSF74650">
    <property type="entry name" value="Galactose mutarotase-like"/>
    <property type="match status" value="1"/>
</dbReference>
<dbReference type="Gene3D" id="2.70.98.10">
    <property type="match status" value="1"/>
</dbReference>
<dbReference type="GO" id="GO:0009341">
    <property type="term" value="C:beta-galactosidase complex"/>
    <property type="evidence" value="ECO:0007669"/>
    <property type="project" value="InterPro"/>
</dbReference>
<dbReference type="GO" id="GO:0005990">
    <property type="term" value="P:lactose catabolic process"/>
    <property type="evidence" value="ECO:0007669"/>
    <property type="project" value="TreeGrafter"/>
</dbReference>
<dbReference type="InterPro" id="IPR004199">
    <property type="entry name" value="B-gal_small/dom_5"/>
</dbReference>
<dbReference type="InterPro" id="IPR011013">
    <property type="entry name" value="Gal_mutarotase_sf_dom"/>
</dbReference>
<evidence type="ECO:0000313" key="12">
    <source>
        <dbReference type="EMBL" id="RKF17996.1"/>
    </source>
</evidence>
<evidence type="ECO:0000259" key="11">
    <source>
        <dbReference type="SMART" id="SM01038"/>
    </source>
</evidence>